<dbReference type="SUPFAM" id="SSF49265">
    <property type="entry name" value="Fibronectin type III"/>
    <property type="match status" value="3"/>
</dbReference>
<evidence type="ECO:0000259" key="1">
    <source>
        <dbReference type="PROSITE" id="PS50853"/>
    </source>
</evidence>
<evidence type="ECO:0000313" key="2">
    <source>
        <dbReference type="EMBL" id="VDN15606.1"/>
    </source>
</evidence>
<dbReference type="AlphaFoldDB" id="A0A3P7PC77"/>
<name>A0A3P7PC77_DIBLA</name>
<reference evidence="2 3" key="1">
    <citation type="submission" date="2018-11" db="EMBL/GenBank/DDBJ databases">
        <authorList>
            <consortium name="Pathogen Informatics"/>
        </authorList>
    </citation>
    <scope>NUCLEOTIDE SEQUENCE [LARGE SCALE GENOMIC DNA]</scope>
</reference>
<proteinExistence type="predicted"/>
<organism evidence="2 3">
    <name type="scientific">Dibothriocephalus latus</name>
    <name type="common">Fish tapeworm</name>
    <name type="synonym">Diphyllobothrium latum</name>
    <dbReference type="NCBI Taxonomy" id="60516"/>
    <lineage>
        <taxon>Eukaryota</taxon>
        <taxon>Metazoa</taxon>
        <taxon>Spiralia</taxon>
        <taxon>Lophotrochozoa</taxon>
        <taxon>Platyhelminthes</taxon>
        <taxon>Cestoda</taxon>
        <taxon>Eucestoda</taxon>
        <taxon>Diphyllobothriidea</taxon>
        <taxon>Diphyllobothriidae</taxon>
        <taxon>Dibothriocephalus</taxon>
    </lineage>
</organism>
<dbReference type="EMBL" id="UYRU01063054">
    <property type="protein sequence ID" value="VDN15606.1"/>
    <property type="molecule type" value="Genomic_DNA"/>
</dbReference>
<accession>A0A3P7PC77</accession>
<evidence type="ECO:0000313" key="3">
    <source>
        <dbReference type="Proteomes" id="UP000281553"/>
    </source>
</evidence>
<dbReference type="Gene3D" id="2.60.40.10">
    <property type="entry name" value="Immunoglobulins"/>
    <property type="match status" value="2"/>
</dbReference>
<dbReference type="PROSITE" id="PS50853">
    <property type="entry name" value="FN3"/>
    <property type="match status" value="1"/>
</dbReference>
<dbReference type="InterPro" id="IPR013783">
    <property type="entry name" value="Ig-like_fold"/>
</dbReference>
<protein>
    <recommendedName>
        <fullName evidence="1">Fibronectin type-III domain-containing protein</fullName>
    </recommendedName>
</protein>
<dbReference type="SMART" id="SM00060">
    <property type="entry name" value="FN3"/>
    <property type="match status" value="3"/>
</dbReference>
<keyword evidence="3" id="KW-1185">Reference proteome</keyword>
<gene>
    <name evidence="2" type="ORF">DILT_LOCUS11437</name>
</gene>
<dbReference type="InterPro" id="IPR003961">
    <property type="entry name" value="FN3_dom"/>
</dbReference>
<feature type="domain" description="Fibronectin type-III" evidence="1">
    <location>
        <begin position="289"/>
        <end position="383"/>
    </location>
</feature>
<dbReference type="CDD" id="cd00063">
    <property type="entry name" value="FN3"/>
    <property type="match status" value="1"/>
</dbReference>
<sequence>MEVRWNNPDHLQSSAVIANLGGHQAASCIGRGKSSSLDSCTLINLKDFTEYAVRVTVCVKEWWWIHPSCTTSPVNYKKTLPAVPNSAKDVVVLAIHQKEFVVKWTIPNLSVGTLASPRAIAQLDGEAATVTRPKVAQCSPEGSPQGQATCTLSGLSSSTMYAVSVELCFIPMDVTDPLPLHSDWCSISDPVSKQTLPQIPEAATAVIVQAVQGNALTVSWINPDPAYGTVVSAKATATLPTQTTVAENCSVTDASPGPATCVLSGLEDFTQYEVVVQVRCFFFQTAPDSAGDVRVQSPSKNVLSVYWTKPSASHGNLASSTAFAVLNNSTKSSCSGISEAASRTSCNITGLEDFTNYSVAVRVYPDVASGTAVFARQPKSLEVSWINPDASHGPLASSTAIGFLRGSKVASCQADILPGQPVNCTLANLLNFEEYAVSVEVCVAPVQTGSNEFVGGGCSVTPTISGTTLPGGKFFTAFIIMYKCFTCWKL</sequence>
<dbReference type="OrthoDB" id="6277752at2759"/>
<dbReference type="InterPro" id="IPR036116">
    <property type="entry name" value="FN3_sf"/>
</dbReference>
<dbReference type="Proteomes" id="UP000281553">
    <property type="component" value="Unassembled WGS sequence"/>
</dbReference>